<dbReference type="PANTHER" id="PTHR23180">
    <property type="entry name" value="CENTAURIN/ARF"/>
    <property type="match status" value="1"/>
</dbReference>
<accession>A0AAE0FGF0</accession>
<keyword evidence="2" id="KW-0862">Zinc</keyword>
<proteinExistence type="predicted"/>
<evidence type="ECO:0000259" key="3">
    <source>
        <dbReference type="Pfam" id="PF16746"/>
    </source>
</evidence>
<evidence type="ECO:0000313" key="5">
    <source>
        <dbReference type="Proteomes" id="UP001190700"/>
    </source>
</evidence>
<dbReference type="EMBL" id="LGRX02018913">
    <property type="protein sequence ID" value="KAK3259255.1"/>
    <property type="molecule type" value="Genomic_DNA"/>
</dbReference>
<keyword evidence="5" id="KW-1185">Reference proteome</keyword>
<evidence type="ECO:0000256" key="2">
    <source>
        <dbReference type="ARBA" id="ARBA00022833"/>
    </source>
</evidence>
<dbReference type="GO" id="GO:0046872">
    <property type="term" value="F:metal ion binding"/>
    <property type="evidence" value="ECO:0007669"/>
    <property type="project" value="UniProtKB-KW"/>
</dbReference>
<gene>
    <name evidence="4" type="ORF">CYMTET_31742</name>
</gene>
<dbReference type="Pfam" id="PF16746">
    <property type="entry name" value="BAR_3"/>
    <property type="match status" value="1"/>
</dbReference>
<dbReference type="InterPro" id="IPR004148">
    <property type="entry name" value="BAR_dom"/>
</dbReference>
<dbReference type="GO" id="GO:0005096">
    <property type="term" value="F:GTPase activator activity"/>
    <property type="evidence" value="ECO:0007669"/>
    <property type="project" value="InterPro"/>
</dbReference>
<dbReference type="InterPro" id="IPR027267">
    <property type="entry name" value="AH/BAR_dom_sf"/>
</dbReference>
<evidence type="ECO:0000256" key="1">
    <source>
        <dbReference type="ARBA" id="ARBA00022723"/>
    </source>
</evidence>
<dbReference type="PANTHER" id="PTHR23180:SF160">
    <property type="entry name" value="ADP-RIBOSYLATION FACTOR GTPASE-ACTIVATING PROTEIN EFFECTOR PROTEIN 1"/>
    <property type="match status" value="1"/>
</dbReference>
<dbReference type="Proteomes" id="UP001190700">
    <property type="component" value="Unassembled WGS sequence"/>
</dbReference>
<comment type="caution">
    <text evidence="4">The sequence shown here is derived from an EMBL/GenBank/DDBJ whole genome shotgun (WGS) entry which is preliminary data.</text>
</comment>
<dbReference type="GO" id="GO:0005737">
    <property type="term" value="C:cytoplasm"/>
    <property type="evidence" value="ECO:0007669"/>
    <property type="project" value="InterPro"/>
</dbReference>
<evidence type="ECO:0000313" key="4">
    <source>
        <dbReference type="EMBL" id="KAK3259255.1"/>
    </source>
</evidence>
<feature type="domain" description="BAR" evidence="3">
    <location>
        <begin position="6"/>
        <end position="145"/>
    </location>
</feature>
<sequence length="183" mass="20686">MTVFTSLEDSPMFRKQVSDLEEDCGALRERCLNLEKGSKDYSDAIGEMLEGETSFANALEDFGGDLDDPISGACGGPVMTKFTIALREVATFRDVFRHQMDVMMCDRMNSLTNNDLQDVKDVRKRFDKATLEYDTVLERFLGTRRPSARSAEGIPAPAWRLRSGNDVAMVMSYDERWRDGGRM</sequence>
<dbReference type="AlphaFoldDB" id="A0AAE0FGF0"/>
<reference evidence="4 5" key="1">
    <citation type="journal article" date="2015" name="Genome Biol. Evol.">
        <title>Comparative Genomics of a Bacterivorous Green Alga Reveals Evolutionary Causalities and Consequences of Phago-Mixotrophic Mode of Nutrition.</title>
        <authorList>
            <person name="Burns J.A."/>
            <person name="Paasch A."/>
            <person name="Narechania A."/>
            <person name="Kim E."/>
        </authorList>
    </citation>
    <scope>NUCLEOTIDE SEQUENCE [LARGE SCALE GENOMIC DNA]</scope>
    <source>
        <strain evidence="4 5">PLY_AMNH</strain>
    </source>
</reference>
<protein>
    <submittedName>
        <fullName evidence="4">ADP-ribosylation factor GTPase-activating protein</fullName>
    </submittedName>
</protein>
<dbReference type="InterPro" id="IPR045258">
    <property type="entry name" value="ACAP1/2/3-like"/>
</dbReference>
<organism evidence="4 5">
    <name type="scientific">Cymbomonas tetramitiformis</name>
    <dbReference type="NCBI Taxonomy" id="36881"/>
    <lineage>
        <taxon>Eukaryota</taxon>
        <taxon>Viridiplantae</taxon>
        <taxon>Chlorophyta</taxon>
        <taxon>Pyramimonadophyceae</taxon>
        <taxon>Pyramimonadales</taxon>
        <taxon>Pyramimonadaceae</taxon>
        <taxon>Cymbomonas</taxon>
    </lineage>
</organism>
<dbReference type="SUPFAM" id="SSF103657">
    <property type="entry name" value="BAR/IMD domain-like"/>
    <property type="match status" value="1"/>
</dbReference>
<keyword evidence="1" id="KW-0479">Metal-binding</keyword>
<dbReference type="Gene3D" id="1.20.1270.60">
    <property type="entry name" value="Arfaptin homology (AH) domain/BAR domain"/>
    <property type="match status" value="1"/>
</dbReference>
<name>A0AAE0FGF0_9CHLO</name>